<proteinExistence type="predicted"/>
<protein>
    <submittedName>
        <fullName evidence="1">E4 ORF4</fullName>
    </submittedName>
</protein>
<reference evidence="1 2" key="1">
    <citation type="journal article" date="2016" name="J. Gen. Virol.">
        <title>Novel bat adenoviruses with an extremely large E3 gene.</title>
        <authorList>
            <person name="Tan B."/>
            <person name="Yang X.L."/>
            <person name="Ge X.Y."/>
            <person name="Peng C."/>
            <person name="Zhang Y.Z."/>
            <person name="Zhang L.B."/>
            <person name="Shi Z.L."/>
        </authorList>
    </citation>
    <scope>NUCLEOTIDE SEQUENCE [LARGE SCALE GENOMIC DNA]</scope>
    <source>
        <strain evidence="1">WIV9</strain>
    </source>
</reference>
<sequence length="250" mass="28125">MAPSRLTLFGRCKPKYSSEFMLKMVKDATLCLQGFHQDDFGMDYSVQLDFKNTVLSPGFFSCDLLVEAGAEFNIADYAEKLTTWLTHQLHCEPGFETVTVVPQDPVEEEGAAACSSSSTRPPPKMSNFKLGKCISLVSHIYEHQDFSEELKHDIQLLTRAFFESESKGGYEKIFACAVENPQKCGPLQYGLFVFVASESLGGGDEACGQRLWALCQRLEEWLNVQLFAKYPEYERSVCVPQRNELKPSVL</sequence>
<dbReference type="Proteomes" id="UP000155737">
    <property type="component" value="Segment"/>
</dbReference>
<dbReference type="GeneID" id="27246346"/>
<dbReference type="KEGG" id="vg:27246346"/>
<dbReference type="RefSeq" id="YP_009246371.1">
    <property type="nucleotide sequence ID" value="NC_029898.1"/>
</dbReference>
<name>A0A161DY87_9ADEN</name>
<organism evidence="1 2">
    <name type="scientific">Bat mastadenovirus WIV9</name>
    <dbReference type="NCBI Taxonomy" id="1788436"/>
    <lineage>
        <taxon>Viruses</taxon>
        <taxon>Varidnaviria</taxon>
        <taxon>Bamfordvirae</taxon>
        <taxon>Preplasmiviricota</taxon>
        <taxon>Polisuviricotina</taxon>
        <taxon>Pharingeaviricetes</taxon>
        <taxon>Rowavirales</taxon>
        <taxon>Adenoviridae</taxon>
        <taxon>Mastadenovirus</taxon>
        <taxon>Mastadenovirus rhinolopidae</taxon>
        <taxon>Bat mastadenovirus C</taxon>
    </lineage>
</organism>
<keyword evidence="2" id="KW-1185">Reference proteome</keyword>
<dbReference type="OrthoDB" id="7296at10239"/>
<evidence type="ECO:0000313" key="2">
    <source>
        <dbReference type="Proteomes" id="UP000155737"/>
    </source>
</evidence>
<accession>A0A161DY87</accession>
<evidence type="ECO:0000313" key="1">
    <source>
        <dbReference type="EMBL" id="AMB43073.1"/>
    </source>
</evidence>
<dbReference type="EMBL" id="KT698853">
    <property type="protein sequence ID" value="AMB43073.1"/>
    <property type="molecule type" value="Genomic_DNA"/>
</dbReference>